<evidence type="ECO:0000313" key="2">
    <source>
        <dbReference type="EMBL" id="CEK72638.1"/>
    </source>
</evidence>
<accession>A0A0B6ZVM1</accession>
<reference evidence="2" key="1">
    <citation type="submission" date="2014-12" db="EMBL/GenBank/DDBJ databases">
        <title>Insight into the proteome of Arion vulgaris.</title>
        <authorList>
            <person name="Aradska J."/>
            <person name="Bulat T."/>
            <person name="Smidak R."/>
            <person name="Sarate P."/>
            <person name="Gangsoo J."/>
            <person name="Sialana F."/>
            <person name="Bilban M."/>
            <person name="Lubec G."/>
        </authorList>
    </citation>
    <scope>NUCLEOTIDE SEQUENCE</scope>
    <source>
        <tissue evidence="2">Skin</tissue>
    </source>
</reference>
<organism evidence="2">
    <name type="scientific">Arion vulgaris</name>
    <dbReference type="NCBI Taxonomy" id="1028688"/>
    <lineage>
        <taxon>Eukaryota</taxon>
        <taxon>Metazoa</taxon>
        <taxon>Spiralia</taxon>
        <taxon>Lophotrochozoa</taxon>
        <taxon>Mollusca</taxon>
        <taxon>Gastropoda</taxon>
        <taxon>Heterobranchia</taxon>
        <taxon>Euthyneura</taxon>
        <taxon>Panpulmonata</taxon>
        <taxon>Eupulmonata</taxon>
        <taxon>Stylommatophora</taxon>
        <taxon>Helicina</taxon>
        <taxon>Arionoidea</taxon>
        <taxon>Arionidae</taxon>
        <taxon>Arion</taxon>
    </lineage>
</organism>
<feature type="region of interest" description="Disordered" evidence="1">
    <location>
        <begin position="1"/>
        <end position="49"/>
    </location>
</feature>
<sequence length="49" mass="5868">MAVIQKSLTEETKKEETKKEEMKKEETKKKNRHILRNEGCYNKALSERT</sequence>
<protein>
    <submittedName>
        <fullName evidence="2">Uncharacterized protein</fullName>
    </submittedName>
</protein>
<feature type="compositionally biased region" description="Basic and acidic residues" evidence="1">
    <location>
        <begin position="8"/>
        <end position="28"/>
    </location>
</feature>
<dbReference type="EMBL" id="HACG01025773">
    <property type="protein sequence ID" value="CEK72638.1"/>
    <property type="molecule type" value="Transcribed_RNA"/>
</dbReference>
<evidence type="ECO:0000256" key="1">
    <source>
        <dbReference type="SAM" id="MobiDB-lite"/>
    </source>
</evidence>
<proteinExistence type="predicted"/>
<dbReference type="AlphaFoldDB" id="A0A0B6ZVM1"/>
<gene>
    <name evidence="2" type="primary">ORF83282</name>
</gene>
<name>A0A0B6ZVM1_9EUPU</name>